<feature type="compositionally biased region" description="Basic residues" evidence="1">
    <location>
        <begin position="79"/>
        <end position="90"/>
    </location>
</feature>
<organism evidence="2 3">
    <name type="scientific">Aduncisulcus paluster</name>
    <dbReference type="NCBI Taxonomy" id="2918883"/>
    <lineage>
        <taxon>Eukaryota</taxon>
        <taxon>Metamonada</taxon>
        <taxon>Carpediemonas-like organisms</taxon>
        <taxon>Aduncisulcus</taxon>
    </lineage>
</organism>
<feature type="compositionally biased region" description="Polar residues" evidence="1">
    <location>
        <begin position="588"/>
        <end position="597"/>
    </location>
</feature>
<feature type="compositionally biased region" description="Acidic residues" evidence="1">
    <location>
        <begin position="62"/>
        <end position="72"/>
    </location>
</feature>
<keyword evidence="3" id="KW-1185">Reference proteome</keyword>
<sequence length="597" mass="67279">MEEEIVEFIIKISNLPYEDSEDLIGSVSLDKLTFESICAAGVEIKEEEVSEEQKTPIIETMEAVEEEEESAEIPEPPPKPKRGRPGRKRRTQDDNDVYQPAFEEEGRGLRRRSSRFRGRRMIGDNDESESEMFEMSHPVVPTYKAVSTNKEQAYFEEQAELIKRQLPYYSVSPFIPVSSMPPDKLRVYDVLQCQKYNTLKFYPAAAICIHRNHVRRMAEEKDEEQLKSTTIHSISKPFPKQPTQKDGSLEQTDINTYNKDTDDWITLCSEAEKRITLSKPWFSMRTVDIEKESVGVAATNGKPDLYLELRNFMIICYYIQSMRHYQRFLGLGDTFSSLPSSFFAELPLPPSLSFTAIRRAVRVCAGVCLSVWRVCVSLGYINSWSAHTLPLSSQTPEISLASTQSSLPLTVQYSRTDVKIEPTSVTNKTEKDEEEEEKAEGKDKVEDNIDIVVKNKPAEVIITEQSNQPGNEDKEEDYDAIDESDSSFPAFLCHGCHEEIHGKSRWCCYVLRSCDLCPTCFSSLLSFEKQQKDQPNATSPNHHDVKLEQGAPDTGFTSIAGMAVQSPGVVNHHPLPAPPTVGSGSLMPLQQQGSGGS</sequence>
<name>A0ABQ5KT56_9EUKA</name>
<dbReference type="EMBL" id="BQXS01011035">
    <property type="protein sequence ID" value="GKT35651.1"/>
    <property type="molecule type" value="Genomic_DNA"/>
</dbReference>
<feature type="region of interest" description="Disordered" evidence="1">
    <location>
        <begin position="421"/>
        <end position="444"/>
    </location>
</feature>
<feature type="region of interest" description="Disordered" evidence="1">
    <location>
        <begin position="47"/>
        <end position="106"/>
    </location>
</feature>
<accession>A0ABQ5KT56</accession>
<comment type="caution">
    <text evidence="2">The sequence shown here is derived from an EMBL/GenBank/DDBJ whole genome shotgun (WGS) entry which is preliminary data.</text>
</comment>
<protein>
    <submittedName>
        <fullName evidence="2">Uncharacterized protein</fullName>
    </submittedName>
</protein>
<evidence type="ECO:0000256" key="1">
    <source>
        <dbReference type="SAM" id="MobiDB-lite"/>
    </source>
</evidence>
<reference evidence="2" key="1">
    <citation type="submission" date="2022-03" db="EMBL/GenBank/DDBJ databases">
        <title>Draft genome sequence of Aduncisulcus paluster, a free-living microaerophilic Fornicata.</title>
        <authorList>
            <person name="Yuyama I."/>
            <person name="Kume K."/>
            <person name="Tamura T."/>
            <person name="Inagaki Y."/>
            <person name="Hashimoto T."/>
        </authorList>
    </citation>
    <scope>NUCLEOTIDE SEQUENCE</scope>
    <source>
        <strain evidence="2">NY0171</strain>
    </source>
</reference>
<evidence type="ECO:0000313" key="2">
    <source>
        <dbReference type="EMBL" id="GKT35651.1"/>
    </source>
</evidence>
<dbReference type="Proteomes" id="UP001057375">
    <property type="component" value="Unassembled WGS sequence"/>
</dbReference>
<evidence type="ECO:0000313" key="3">
    <source>
        <dbReference type="Proteomes" id="UP001057375"/>
    </source>
</evidence>
<feature type="non-terminal residue" evidence="2">
    <location>
        <position position="597"/>
    </location>
</feature>
<feature type="region of interest" description="Disordered" evidence="1">
    <location>
        <begin position="532"/>
        <end position="597"/>
    </location>
</feature>
<proteinExistence type="predicted"/>
<dbReference type="SUPFAM" id="SSF57850">
    <property type="entry name" value="RING/U-box"/>
    <property type="match status" value="1"/>
</dbReference>
<gene>
    <name evidence="2" type="ORF">ADUPG1_008766</name>
</gene>